<dbReference type="SUPFAM" id="SSF52833">
    <property type="entry name" value="Thioredoxin-like"/>
    <property type="match status" value="1"/>
</dbReference>
<dbReference type="InterPro" id="IPR013766">
    <property type="entry name" value="Thioredoxin_domain"/>
</dbReference>
<dbReference type="EMBL" id="LSTO01000001">
    <property type="protein sequence ID" value="OWW22386.1"/>
    <property type="molecule type" value="Genomic_DNA"/>
</dbReference>
<evidence type="ECO:0000256" key="3">
    <source>
        <dbReference type="ARBA" id="ARBA00023002"/>
    </source>
</evidence>
<feature type="chain" id="PRO_5012897306" evidence="6">
    <location>
        <begin position="23"/>
        <end position="219"/>
    </location>
</feature>
<sequence length="219" mass="24198">MKQKHLFIGTAILLLAAFAAGAFVFKNRQTEEAAQSAAKNREALVRFHSPTVGNADAPVHIVEFFDPACETCKDFYPMVKALMAAHPGKIKVTMRYAPFHQGSDQVVAMLEAARKQGKFWPVLEGLLDAQPYWVKHHAAQPEVAWKVIDSLGLGLDMQRAGNDMQLPEVVRTIQQDLADAQTLNVTKTPEFFVNGKPLPSFGYDQLKKLVDEALAVAPK</sequence>
<dbReference type="InterPro" id="IPR012336">
    <property type="entry name" value="Thioredoxin-like_fold"/>
</dbReference>
<dbReference type="OrthoDB" id="9780340at2"/>
<dbReference type="PANTHER" id="PTHR13887">
    <property type="entry name" value="GLUTATHIONE S-TRANSFERASE KAPPA"/>
    <property type="match status" value="1"/>
</dbReference>
<evidence type="ECO:0000256" key="4">
    <source>
        <dbReference type="ARBA" id="ARBA00023157"/>
    </source>
</evidence>
<dbReference type="AlphaFoldDB" id="A0A254TIC7"/>
<evidence type="ECO:0000259" key="7">
    <source>
        <dbReference type="PROSITE" id="PS51352"/>
    </source>
</evidence>
<dbReference type="RefSeq" id="WP_088709208.1">
    <property type="nucleotide sequence ID" value="NZ_LSTO01000001.1"/>
</dbReference>
<evidence type="ECO:0000256" key="2">
    <source>
        <dbReference type="ARBA" id="ARBA00022729"/>
    </source>
</evidence>
<dbReference type="Proteomes" id="UP000197535">
    <property type="component" value="Unassembled WGS sequence"/>
</dbReference>
<organism evidence="8 9">
    <name type="scientific">Noviherbaspirillum denitrificans</name>
    <dbReference type="NCBI Taxonomy" id="1968433"/>
    <lineage>
        <taxon>Bacteria</taxon>
        <taxon>Pseudomonadati</taxon>
        <taxon>Pseudomonadota</taxon>
        <taxon>Betaproteobacteria</taxon>
        <taxon>Burkholderiales</taxon>
        <taxon>Oxalobacteraceae</taxon>
        <taxon>Noviherbaspirillum</taxon>
    </lineage>
</organism>
<dbReference type="Pfam" id="PF13462">
    <property type="entry name" value="Thioredoxin_4"/>
    <property type="match status" value="1"/>
</dbReference>
<dbReference type="PROSITE" id="PS51352">
    <property type="entry name" value="THIOREDOXIN_2"/>
    <property type="match status" value="1"/>
</dbReference>
<feature type="signal peptide" evidence="6">
    <location>
        <begin position="1"/>
        <end position="22"/>
    </location>
</feature>
<comment type="similarity">
    <text evidence="1">Belongs to the thioredoxin family. DsbA subfamily.</text>
</comment>
<dbReference type="InterPro" id="IPR036249">
    <property type="entry name" value="Thioredoxin-like_sf"/>
</dbReference>
<evidence type="ECO:0000256" key="5">
    <source>
        <dbReference type="ARBA" id="ARBA00023284"/>
    </source>
</evidence>
<keyword evidence="3" id="KW-0560">Oxidoreductase</keyword>
<comment type="caution">
    <text evidence="8">The sequence shown here is derived from an EMBL/GenBank/DDBJ whole genome shotgun (WGS) entry which is preliminary data.</text>
</comment>
<evidence type="ECO:0000256" key="6">
    <source>
        <dbReference type="SAM" id="SignalP"/>
    </source>
</evidence>
<evidence type="ECO:0000313" key="9">
    <source>
        <dbReference type="Proteomes" id="UP000197535"/>
    </source>
</evidence>
<keyword evidence="5" id="KW-0676">Redox-active center</keyword>
<protein>
    <submittedName>
        <fullName evidence="8">Disulfide bond formation protein DsbA</fullName>
    </submittedName>
</protein>
<keyword evidence="2 6" id="KW-0732">Signal</keyword>
<evidence type="ECO:0000256" key="1">
    <source>
        <dbReference type="ARBA" id="ARBA00005791"/>
    </source>
</evidence>
<feature type="domain" description="Thioredoxin" evidence="7">
    <location>
        <begin position="14"/>
        <end position="215"/>
    </location>
</feature>
<keyword evidence="4" id="KW-1015">Disulfide bond</keyword>
<name>A0A254TIC7_9BURK</name>
<dbReference type="PANTHER" id="PTHR13887:SF14">
    <property type="entry name" value="DISULFIDE BOND FORMATION PROTEIN D"/>
    <property type="match status" value="1"/>
</dbReference>
<dbReference type="Gene3D" id="3.40.30.10">
    <property type="entry name" value="Glutaredoxin"/>
    <property type="match status" value="1"/>
</dbReference>
<dbReference type="GO" id="GO:0016491">
    <property type="term" value="F:oxidoreductase activity"/>
    <property type="evidence" value="ECO:0007669"/>
    <property type="project" value="UniProtKB-KW"/>
</dbReference>
<reference evidence="8 9" key="1">
    <citation type="submission" date="2016-02" db="EMBL/GenBank/DDBJ databases">
        <authorList>
            <person name="Wen L."/>
            <person name="He K."/>
            <person name="Yang H."/>
        </authorList>
    </citation>
    <scope>NUCLEOTIDE SEQUENCE [LARGE SCALE GENOMIC DNA]</scope>
    <source>
        <strain evidence="8 9">TSA40</strain>
    </source>
</reference>
<evidence type="ECO:0000313" key="8">
    <source>
        <dbReference type="EMBL" id="OWW22386.1"/>
    </source>
</evidence>
<accession>A0A254TIC7</accession>
<keyword evidence="9" id="KW-1185">Reference proteome</keyword>
<gene>
    <name evidence="8" type="ORF">AYR66_25710</name>
</gene>
<proteinExistence type="inferred from homology"/>